<keyword evidence="4" id="KW-0963">Cytoplasm</keyword>
<evidence type="ECO:0000313" key="7">
    <source>
        <dbReference type="EMBL" id="MBM7121259.1"/>
    </source>
</evidence>
<dbReference type="InterPro" id="IPR025800">
    <property type="entry name" value="CaM-Lys-N-MeTrfase"/>
</dbReference>
<dbReference type="RefSeq" id="WP_204635926.1">
    <property type="nucleotide sequence ID" value="NZ_CP183983.1"/>
</dbReference>
<proteinExistence type="predicted"/>
<protein>
    <recommendedName>
        <fullName evidence="3">Calmodulin-lysine N-methyltransferase</fullName>
        <ecNumber evidence="2">2.1.1.60</ecNumber>
    </recommendedName>
</protein>
<accession>A0ABS2JQG6</accession>
<dbReference type="Gene3D" id="3.40.50.150">
    <property type="entry name" value="Vaccinia Virus protein VP39"/>
    <property type="match status" value="1"/>
</dbReference>
<evidence type="ECO:0000256" key="6">
    <source>
        <dbReference type="ARBA" id="ARBA00022679"/>
    </source>
</evidence>
<dbReference type="Pfam" id="PF10294">
    <property type="entry name" value="Methyltransf_16"/>
    <property type="match status" value="1"/>
</dbReference>
<evidence type="ECO:0000256" key="1">
    <source>
        <dbReference type="ARBA" id="ARBA00004496"/>
    </source>
</evidence>
<keyword evidence="5 7" id="KW-0489">Methyltransferase</keyword>
<keyword evidence="6" id="KW-0808">Transferase</keyword>
<dbReference type="GO" id="GO:0032259">
    <property type="term" value="P:methylation"/>
    <property type="evidence" value="ECO:0007669"/>
    <property type="project" value="UniProtKB-KW"/>
</dbReference>
<evidence type="ECO:0000256" key="2">
    <source>
        <dbReference type="ARBA" id="ARBA00011914"/>
    </source>
</evidence>
<dbReference type="CDD" id="cd02440">
    <property type="entry name" value="AdoMet_MTases"/>
    <property type="match status" value="1"/>
</dbReference>
<name>A0ABS2JQG6_9GAMM</name>
<dbReference type="InterPro" id="IPR019410">
    <property type="entry name" value="Methyltransf_16"/>
</dbReference>
<dbReference type="Proteomes" id="UP001430065">
    <property type="component" value="Unassembled WGS sequence"/>
</dbReference>
<comment type="caution">
    <text evidence="7">The sequence shown here is derived from an EMBL/GenBank/DDBJ whole genome shotgun (WGS) entry which is preliminary data.</text>
</comment>
<dbReference type="PANTHER" id="PTHR13539">
    <property type="entry name" value="CALMODULIN-LYSINE N-METHYLTRANSFERASE"/>
    <property type="match status" value="1"/>
</dbReference>
<dbReference type="GO" id="GO:0008168">
    <property type="term" value="F:methyltransferase activity"/>
    <property type="evidence" value="ECO:0007669"/>
    <property type="project" value="UniProtKB-KW"/>
</dbReference>
<evidence type="ECO:0000256" key="3">
    <source>
        <dbReference type="ARBA" id="ARBA00020594"/>
    </source>
</evidence>
<dbReference type="InterPro" id="IPR029063">
    <property type="entry name" value="SAM-dependent_MTases_sf"/>
</dbReference>
<dbReference type="EMBL" id="JADIKC010000003">
    <property type="protein sequence ID" value="MBM7121259.1"/>
    <property type="molecule type" value="Genomic_DNA"/>
</dbReference>
<comment type="subcellular location">
    <subcellularLocation>
        <location evidence="1">Cytoplasm</location>
    </subcellularLocation>
</comment>
<gene>
    <name evidence="7" type="ORF">ISP20_08815</name>
</gene>
<dbReference type="EC" id="2.1.1.60" evidence="2"/>
<reference evidence="7 8" key="1">
    <citation type="submission" date="2020-10" db="EMBL/GenBank/DDBJ databases">
        <title>Phylogeny of dyella-like bacteria.</title>
        <authorList>
            <person name="Fu J."/>
        </authorList>
    </citation>
    <scope>NUCLEOTIDE SEQUENCE [LARGE SCALE GENOMIC DNA]</scope>
    <source>
        <strain evidence="7 8">THG-B117</strain>
    </source>
</reference>
<dbReference type="PANTHER" id="PTHR13539:SF3">
    <property type="entry name" value="CALMODULIN-LYSINE N-METHYLTRANSFERASE"/>
    <property type="match status" value="1"/>
</dbReference>
<evidence type="ECO:0000256" key="4">
    <source>
        <dbReference type="ARBA" id="ARBA00022490"/>
    </source>
</evidence>
<keyword evidence="8" id="KW-1185">Reference proteome</keyword>
<evidence type="ECO:0000256" key="5">
    <source>
        <dbReference type="ARBA" id="ARBA00022603"/>
    </source>
</evidence>
<evidence type="ECO:0000313" key="8">
    <source>
        <dbReference type="Proteomes" id="UP001430065"/>
    </source>
</evidence>
<sequence>MPGYATRHERVPVGGHVYRLRVLSDKQQFSDHDGHSSRLGISSAQWSLFGQIWPSGRLLAQAMHRFDIDGKRILELGCGIGLASLVLQRRGADVVASDMHPLSEPFLAYNSALNELPSVHYRQLRWDVPLPTLGHFELIIASDVLYEPAHSQLLASVIERHAAPNAEILVTDPGRGHSARFSRLLEAQGFELTETRCPMDDQDAPPYRGNLLYYSRNGARVVV</sequence>
<dbReference type="SUPFAM" id="SSF53335">
    <property type="entry name" value="S-adenosyl-L-methionine-dependent methyltransferases"/>
    <property type="match status" value="1"/>
</dbReference>
<organism evidence="7 8">
    <name type="scientific">Dyella kyungheensis</name>
    <dbReference type="NCBI Taxonomy" id="1242174"/>
    <lineage>
        <taxon>Bacteria</taxon>
        <taxon>Pseudomonadati</taxon>
        <taxon>Pseudomonadota</taxon>
        <taxon>Gammaproteobacteria</taxon>
        <taxon>Lysobacterales</taxon>
        <taxon>Rhodanobacteraceae</taxon>
        <taxon>Dyella</taxon>
    </lineage>
</organism>